<feature type="compositionally biased region" description="Low complexity" evidence="1">
    <location>
        <begin position="113"/>
        <end position="177"/>
    </location>
</feature>
<reference evidence="2" key="1">
    <citation type="submission" date="2020-05" db="EMBL/GenBank/DDBJ databases">
        <title>Mycena genomes resolve the evolution of fungal bioluminescence.</title>
        <authorList>
            <person name="Tsai I.J."/>
        </authorList>
    </citation>
    <scope>NUCLEOTIDE SEQUENCE</scope>
    <source>
        <strain evidence="2">160909Yilan</strain>
    </source>
</reference>
<evidence type="ECO:0000313" key="2">
    <source>
        <dbReference type="EMBL" id="KAF7340524.1"/>
    </source>
</evidence>
<comment type="caution">
    <text evidence="2">The sequence shown here is derived from an EMBL/GenBank/DDBJ whole genome shotgun (WGS) entry which is preliminary data.</text>
</comment>
<evidence type="ECO:0000256" key="1">
    <source>
        <dbReference type="SAM" id="MobiDB-lite"/>
    </source>
</evidence>
<sequence length="260" mass="28993">MHATSNYPQDHYSPYTHASTLAFRNKCTRRGCGHIFEYDGPNPLGNIQRLVREHSPVCRGLKAETTQMFWRRWEPSPAAADALGVDDDTHTNINGNRHDSMTMRKKPPFRGTSSESEPSSAGSSYTNPHTRSPSPYASASTSTSQSSVRTRTTRATRLASPATSTSSTPTIAFASAPKKTARSEAERRLALESDLCALKVTPHDVLCAGCQRVIKLDRRSRYYPGLWEKHRERCEGVERIEKREALERSFGHLDKGFLPG</sequence>
<dbReference type="AlphaFoldDB" id="A0A8H7CK02"/>
<keyword evidence="3" id="KW-1185">Reference proteome</keyword>
<name>A0A8H7CK02_9AGAR</name>
<dbReference type="Proteomes" id="UP000623467">
    <property type="component" value="Unassembled WGS sequence"/>
</dbReference>
<evidence type="ECO:0000313" key="3">
    <source>
        <dbReference type="Proteomes" id="UP000623467"/>
    </source>
</evidence>
<protein>
    <submittedName>
        <fullName evidence="2">Uncharacterized protein</fullName>
    </submittedName>
</protein>
<dbReference type="OrthoDB" id="2880777at2759"/>
<proteinExistence type="predicted"/>
<organism evidence="2 3">
    <name type="scientific">Mycena sanguinolenta</name>
    <dbReference type="NCBI Taxonomy" id="230812"/>
    <lineage>
        <taxon>Eukaryota</taxon>
        <taxon>Fungi</taxon>
        <taxon>Dikarya</taxon>
        <taxon>Basidiomycota</taxon>
        <taxon>Agaricomycotina</taxon>
        <taxon>Agaricomycetes</taxon>
        <taxon>Agaricomycetidae</taxon>
        <taxon>Agaricales</taxon>
        <taxon>Marasmiineae</taxon>
        <taxon>Mycenaceae</taxon>
        <taxon>Mycena</taxon>
    </lineage>
</organism>
<feature type="region of interest" description="Disordered" evidence="1">
    <location>
        <begin position="80"/>
        <end position="179"/>
    </location>
</feature>
<gene>
    <name evidence="2" type="ORF">MSAN_02123900</name>
</gene>
<dbReference type="EMBL" id="JACAZH010000030">
    <property type="protein sequence ID" value="KAF7340524.1"/>
    <property type="molecule type" value="Genomic_DNA"/>
</dbReference>
<accession>A0A8H7CK02</accession>